<dbReference type="RefSeq" id="WP_269421860.1">
    <property type="nucleotide sequence ID" value="NZ_JAPWGY010000001.1"/>
</dbReference>
<evidence type="ECO:0008006" key="4">
    <source>
        <dbReference type="Google" id="ProtNLM"/>
    </source>
</evidence>
<evidence type="ECO:0000313" key="3">
    <source>
        <dbReference type="Proteomes" id="UP001069802"/>
    </source>
</evidence>
<keyword evidence="1" id="KW-0472">Membrane</keyword>
<feature type="transmembrane region" description="Helical" evidence="1">
    <location>
        <begin position="40"/>
        <end position="58"/>
    </location>
</feature>
<dbReference type="Proteomes" id="UP001069802">
    <property type="component" value="Unassembled WGS sequence"/>
</dbReference>
<comment type="caution">
    <text evidence="2">The sequence shown here is derived from an EMBL/GenBank/DDBJ whole genome shotgun (WGS) entry which is preliminary data.</text>
</comment>
<proteinExistence type="predicted"/>
<name>A0ABT4LFF1_9PROT</name>
<feature type="transmembrane region" description="Helical" evidence="1">
    <location>
        <begin position="64"/>
        <end position="85"/>
    </location>
</feature>
<keyword evidence="1" id="KW-1133">Transmembrane helix</keyword>
<accession>A0ABT4LFF1</accession>
<organism evidence="2 3">
    <name type="scientific">Kiloniella laminariae</name>
    <dbReference type="NCBI Taxonomy" id="454162"/>
    <lineage>
        <taxon>Bacteria</taxon>
        <taxon>Pseudomonadati</taxon>
        <taxon>Pseudomonadota</taxon>
        <taxon>Alphaproteobacteria</taxon>
        <taxon>Rhodospirillales</taxon>
        <taxon>Kiloniellaceae</taxon>
        <taxon>Kiloniella</taxon>
    </lineage>
</organism>
<keyword evidence="3" id="KW-1185">Reference proteome</keyword>
<gene>
    <name evidence="2" type="ORF">O4H49_02645</name>
</gene>
<protein>
    <recommendedName>
        <fullName evidence="4">SMODS and SLOG-associating 2TM effector domain-containing protein</fullName>
    </recommendedName>
</protein>
<keyword evidence="1" id="KW-0812">Transmembrane</keyword>
<reference evidence="2" key="1">
    <citation type="submission" date="2022-12" db="EMBL/GenBank/DDBJ databases">
        <title>Bacterial isolates from different developmental stages of Nematostella vectensis.</title>
        <authorList>
            <person name="Fraune S."/>
        </authorList>
    </citation>
    <scope>NUCLEOTIDE SEQUENCE</scope>
    <source>
        <strain evidence="2">G21630-S1</strain>
    </source>
</reference>
<evidence type="ECO:0000256" key="1">
    <source>
        <dbReference type="SAM" id="Phobius"/>
    </source>
</evidence>
<sequence>MSPQEVARINQVYRAYLNSLYEIDYHHECHDRLASRSQHIDFLIALGAASSGGTGLGILASPDFAWLCAILTTISTVGAVAKGIYDWSGRLKKSIELVEFYTPIKHGFANLIEDIRAQQSWNDDFEARYTKLRDELALVPIDSGKGLPVEIQRQIQNRIKERMQYKNWWGWQAQ</sequence>
<evidence type="ECO:0000313" key="2">
    <source>
        <dbReference type="EMBL" id="MCZ4279660.1"/>
    </source>
</evidence>
<dbReference type="EMBL" id="JAPWGY010000001">
    <property type="protein sequence ID" value="MCZ4279660.1"/>
    <property type="molecule type" value="Genomic_DNA"/>
</dbReference>